<dbReference type="PANTHER" id="PTHR36838:SF1">
    <property type="entry name" value="SLR1864 PROTEIN"/>
    <property type="match status" value="1"/>
</dbReference>
<keyword evidence="3" id="KW-0813">Transport</keyword>
<evidence type="ECO:0000256" key="3">
    <source>
        <dbReference type="ARBA" id="ARBA00022448"/>
    </source>
</evidence>
<evidence type="ECO:0000256" key="4">
    <source>
        <dbReference type="ARBA" id="ARBA00022475"/>
    </source>
</evidence>
<evidence type="ECO:0000313" key="10">
    <source>
        <dbReference type="Proteomes" id="UP000654401"/>
    </source>
</evidence>
<feature type="transmembrane region" description="Helical" evidence="8">
    <location>
        <begin position="95"/>
        <end position="113"/>
    </location>
</feature>
<gene>
    <name evidence="9" type="ORF">H8D24_01425</name>
</gene>
<feature type="transmembrane region" description="Helical" evidence="8">
    <location>
        <begin position="277"/>
        <end position="299"/>
    </location>
</feature>
<feature type="transmembrane region" description="Helical" evidence="8">
    <location>
        <begin position="34"/>
        <end position="52"/>
    </location>
</feature>
<keyword evidence="6 8" id="KW-1133">Transmembrane helix</keyword>
<reference evidence="9 10" key="1">
    <citation type="submission" date="2020-08" db="EMBL/GenBank/DDBJ databases">
        <title>Bridging the membrane lipid divide: bacteria of the FCB group superphylum have the potential to synthesize archaeal ether lipids.</title>
        <authorList>
            <person name="Villanueva L."/>
            <person name="Von Meijenfeldt F.A.B."/>
            <person name="Westbye A.B."/>
            <person name="Yadav S."/>
            <person name="Hopmans E.C."/>
            <person name="Dutilh B.E."/>
            <person name="Sinninghe Damste J.S."/>
        </authorList>
    </citation>
    <scope>NUCLEOTIDE SEQUENCE [LARGE SCALE GENOMIC DNA]</scope>
    <source>
        <strain evidence="9">NIOZ-UU100</strain>
    </source>
</reference>
<dbReference type="PANTHER" id="PTHR36838">
    <property type="entry name" value="AUXIN EFFLUX CARRIER FAMILY PROTEIN"/>
    <property type="match status" value="1"/>
</dbReference>
<evidence type="ECO:0000256" key="8">
    <source>
        <dbReference type="SAM" id="Phobius"/>
    </source>
</evidence>
<dbReference type="Pfam" id="PF03547">
    <property type="entry name" value="Mem_trans"/>
    <property type="match status" value="1"/>
</dbReference>
<dbReference type="InterPro" id="IPR038770">
    <property type="entry name" value="Na+/solute_symporter_sf"/>
</dbReference>
<keyword evidence="7 8" id="KW-0472">Membrane</keyword>
<dbReference type="GO" id="GO:0055085">
    <property type="term" value="P:transmembrane transport"/>
    <property type="evidence" value="ECO:0007669"/>
    <property type="project" value="InterPro"/>
</dbReference>
<evidence type="ECO:0000256" key="6">
    <source>
        <dbReference type="ARBA" id="ARBA00022989"/>
    </source>
</evidence>
<sequence>MLNILLPMAILLLAGTLWRPLKPMGLDADTTRKALTGLVYMLLLPSLVLDVLWKAPLGIDSFKIVLMAAVGVLTSVALASIIYRKGRINSPARGAMILAASWANVTYLGLPVLEQTFGSEYRSVALQYDLFANTPLLLTLGIWIAQRHGSGPNHNTIVEIFSVPALWAAIAAIALNLYQVPVPTGLDTVLNMLGSAVPPLMLLALGMGLRWDILRWNRLPLLLPAIIIQLMAMPLMVYLMSQTIGLSGDLQTAVILEAAMPTMVLGMVICDRYKLDSALFAGATTISTGLALFTLPMWYSWVG</sequence>
<name>A0A8J6NVR1_9GAMM</name>
<feature type="transmembrane region" description="Helical" evidence="8">
    <location>
        <begin position="221"/>
        <end position="240"/>
    </location>
</feature>
<dbReference type="EMBL" id="JACNFK010000015">
    <property type="protein sequence ID" value="MBC8519056.1"/>
    <property type="molecule type" value="Genomic_DNA"/>
</dbReference>
<evidence type="ECO:0000256" key="5">
    <source>
        <dbReference type="ARBA" id="ARBA00022692"/>
    </source>
</evidence>
<evidence type="ECO:0000313" key="9">
    <source>
        <dbReference type="EMBL" id="MBC8519056.1"/>
    </source>
</evidence>
<feature type="transmembrane region" description="Helical" evidence="8">
    <location>
        <begin position="125"/>
        <end position="145"/>
    </location>
</feature>
<feature type="transmembrane region" description="Helical" evidence="8">
    <location>
        <begin position="157"/>
        <end position="178"/>
    </location>
</feature>
<accession>A0A8J6NVR1</accession>
<dbReference type="AlphaFoldDB" id="A0A8J6NVR1"/>
<keyword evidence="5 8" id="KW-0812">Transmembrane</keyword>
<dbReference type="Gene3D" id="1.20.1530.20">
    <property type="match status" value="1"/>
</dbReference>
<proteinExistence type="inferred from homology"/>
<dbReference type="GO" id="GO:0005886">
    <property type="term" value="C:plasma membrane"/>
    <property type="evidence" value="ECO:0007669"/>
    <property type="project" value="UniProtKB-SubCell"/>
</dbReference>
<dbReference type="InterPro" id="IPR004776">
    <property type="entry name" value="Mem_transp_PIN-like"/>
</dbReference>
<comment type="caution">
    <text evidence="9">The sequence shown here is derived from an EMBL/GenBank/DDBJ whole genome shotgun (WGS) entry which is preliminary data.</text>
</comment>
<evidence type="ECO:0000256" key="2">
    <source>
        <dbReference type="ARBA" id="ARBA00010145"/>
    </source>
</evidence>
<feature type="transmembrane region" description="Helical" evidence="8">
    <location>
        <begin position="252"/>
        <end position="270"/>
    </location>
</feature>
<evidence type="ECO:0000256" key="1">
    <source>
        <dbReference type="ARBA" id="ARBA00004651"/>
    </source>
</evidence>
<feature type="transmembrane region" description="Helical" evidence="8">
    <location>
        <begin position="64"/>
        <end position="83"/>
    </location>
</feature>
<organism evidence="9 10">
    <name type="scientific">Candidatus Thiopontia autotrophica</name>
    <dbReference type="NCBI Taxonomy" id="2841688"/>
    <lineage>
        <taxon>Bacteria</taxon>
        <taxon>Pseudomonadati</taxon>
        <taxon>Pseudomonadota</taxon>
        <taxon>Gammaproteobacteria</taxon>
        <taxon>Candidatus Thiopontia</taxon>
    </lineage>
</organism>
<feature type="transmembrane region" description="Helical" evidence="8">
    <location>
        <begin position="6"/>
        <end position="22"/>
    </location>
</feature>
<dbReference type="Proteomes" id="UP000654401">
    <property type="component" value="Unassembled WGS sequence"/>
</dbReference>
<protein>
    <submittedName>
        <fullName evidence="9">AEC family transporter</fullName>
    </submittedName>
</protein>
<keyword evidence="4" id="KW-1003">Cell membrane</keyword>
<feature type="transmembrane region" description="Helical" evidence="8">
    <location>
        <begin position="190"/>
        <end position="209"/>
    </location>
</feature>
<comment type="subcellular location">
    <subcellularLocation>
        <location evidence="1">Cell membrane</location>
        <topology evidence="1">Multi-pass membrane protein</topology>
    </subcellularLocation>
</comment>
<evidence type="ECO:0000256" key="7">
    <source>
        <dbReference type="ARBA" id="ARBA00023136"/>
    </source>
</evidence>
<comment type="similarity">
    <text evidence="2">Belongs to the auxin efflux carrier (TC 2.A.69) family.</text>
</comment>